<keyword evidence="3" id="KW-1185">Reference proteome</keyword>
<feature type="region of interest" description="Disordered" evidence="1">
    <location>
        <begin position="218"/>
        <end position="256"/>
    </location>
</feature>
<gene>
    <name evidence="2" type="ORF">EYF80_053290</name>
</gene>
<reference evidence="2 3" key="1">
    <citation type="submission" date="2019-03" db="EMBL/GenBank/DDBJ databases">
        <title>First draft genome of Liparis tanakae, snailfish: a comprehensive survey of snailfish specific genes.</title>
        <authorList>
            <person name="Kim W."/>
            <person name="Song I."/>
            <person name="Jeong J.-H."/>
            <person name="Kim D."/>
            <person name="Kim S."/>
            <person name="Ryu S."/>
            <person name="Song J.Y."/>
            <person name="Lee S.K."/>
        </authorList>
    </citation>
    <scope>NUCLEOTIDE SEQUENCE [LARGE SCALE GENOMIC DNA]</scope>
    <source>
        <tissue evidence="2">Muscle</tissue>
    </source>
</reference>
<protein>
    <submittedName>
        <fullName evidence="2">Uncharacterized protein</fullName>
    </submittedName>
</protein>
<evidence type="ECO:0000313" key="3">
    <source>
        <dbReference type="Proteomes" id="UP000314294"/>
    </source>
</evidence>
<sequence>MNRQNIADSLKCPCASDHVTFLTQSERGCSQAMKPCSVFKAGIKPASADCDPLVFPHGAATEAERGGLTTGWEQLILQWMWRRIHSGTMTGRGAMSFLLRLDGRDNSWSDNVVSVLCRPEPCLPSDRSRDPRFPVLRRIWKRFAASALLDVSVVVWFRRFSERRSRAESCRPFCWTAGLEEDFSFWRLLMAGRFLEAELIGTFLLLTWLTVEAVSTSDSPERESSMWVEEPPFFELRPEPDEGNLESRQDRVPSAS</sequence>
<dbReference type="EMBL" id="SRLO01001604">
    <property type="protein sequence ID" value="TNN36540.1"/>
    <property type="molecule type" value="Genomic_DNA"/>
</dbReference>
<dbReference type="AlphaFoldDB" id="A0A4Z2F6Q3"/>
<comment type="caution">
    <text evidence="2">The sequence shown here is derived from an EMBL/GenBank/DDBJ whole genome shotgun (WGS) entry which is preliminary data.</text>
</comment>
<accession>A0A4Z2F6Q3</accession>
<dbReference type="Proteomes" id="UP000314294">
    <property type="component" value="Unassembled WGS sequence"/>
</dbReference>
<evidence type="ECO:0000313" key="2">
    <source>
        <dbReference type="EMBL" id="TNN36540.1"/>
    </source>
</evidence>
<organism evidence="2 3">
    <name type="scientific">Liparis tanakae</name>
    <name type="common">Tanaka's snailfish</name>
    <dbReference type="NCBI Taxonomy" id="230148"/>
    <lineage>
        <taxon>Eukaryota</taxon>
        <taxon>Metazoa</taxon>
        <taxon>Chordata</taxon>
        <taxon>Craniata</taxon>
        <taxon>Vertebrata</taxon>
        <taxon>Euteleostomi</taxon>
        <taxon>Actinopterygii</taxon>
        <taxon>Neopterygii</taxon>
        <taxon>Teleostei</taxon>
        <taxon>Neoteleostei</taxon>
        <taxon>Acanthomorphata</taxon>
        <taxon>Eupercaria</taxon>
        <taxon>Perciformes</taxon>
        <taxon>Cottioidei</taxon>
        <taxon>Cottales</taxon>
        <taxon>Liparidae</taxon>
        <taxon>Liparis</taxon>
    </lineage>
</organism>
<evidence type="ECO:0000256" key="1">
    <source>
        <dbReference type="SAM" id="MobiDB-lite"/>
    </source>
</evidence>
<proteinExistence type="predicted"/>
<feature type="compositionally biased region" description="Basic and acidic residues" evidence="1">
    <location>
        <begin position="236"/>
        <end position="256"/>
    </location>
</feature>
<name>A0A4Z2F6Q3_9TELE</name>